<dbReference type="Proteomes" id="UP000607653">
    <property type="component" value="Unassembled WGS sequence"/>
</dbReference>
<dbReference type="EMBL" id="DUZY01000002">
    <property type="protein sequence ID" value="DAD28168.1"/>
    <property type="molecule type" value="Genomic_DNA"/>
</dbReference>
<keyword evidence="3" id="KW-1185">Reference proteome</keyword>
<proteinExistence type="predicted"/>
<accession>A0A822YF61</accession>
<feature type="region of interest" description="Disordered" evidence="1">
    <location>
        <begin position="1"/>
        <end position="105"/>
    </location>
</feature>
<dbReference type="AlphaFoldDB" id="A0A822YF61"/>
<name>A0A822YF61_NELNU</name>
<organism evidence="2 3">
    <name type="scientific">Nelumbo nucifera</name>
    <name type="common">Sacred lotus</name>
    <dbReference type="NCBI Taxonomy" id="4432"/>
    <lineage>
        <taxon>Eukaryota</taxon>
        <taxon>Viridiplantae</taxon>
        <taxon>Streptophyta</taxon>
        <taxon>Embryophyta</taxon>
        <taxon>Tracheophyta</taxon>
        <taxon>Spermatophyta</taxon>
        <taxon>Magnoliopsida</taxon>
        <taxon>Proteales</taxon>
        <taxon>Nelumbonaceae</taxon>
        <taxon>Nelumbo</taxon>
    </lineage>
</organism>
<evidence type="ECO:0000256" key="1">
    <source>
        <dbReference type="SAM" id="MobiDB-lite"/>
    </source>
</evidence>
<evidence type="ECO:0000313" key="2">
    <source>
        <dbReference type="EMBL" id="DAD28168.1"/>
    </source>
</evidence>
<feature type="compositionally biased region" description="Polar residues" evidence="1">
    <location>
        <begin position="70"/>
        <end position="89"/>
    </location>
</feature>
<sequence length="105" mass="11711">MEKRPRLLEASESLRNRQGKPPSQMKENITDEGGESSKRKHSESTQAPTWKKKKESQPSELVQNVAAIPAQSQGSESSLDTKAIINSQNKKSRGRSPRYKVSTAF</sequence>
<comment type="caution">
    <text evidence="2">The sequence shown here is derived from an EMBL/GenBank/DDBJ whole genome shotgun (WGS) entry which is preliminary data.</text>
</comment>
<evidence type="ECO:0000313" key="3">
    <source>
        <dbReference type="Proteomes" id="UP000607653"/>
    </source>
</evidence>
<reference evidence="2 3" key="1">
    <citation type="journal article" date="2020" name="Mol. Biol. Evol.">
        <title>Distinct Expression and Methylation Patterns for Genes with Different Fates following a Single Whole-Genome Duplication in Flowering Plants.</title>
        <authorList>
            <person name="Shi T."/>
            <person name="Rahmani R.S."/>
            <person name="Gugger P.F."/>
            <person name="Wang M."/>
            <person name="Li H."/>
            <person name="Zhang Y."/>
            <person name="Li Z."/>
            <person name="Wang Q."/>
            <person name="Van de Peer Y."/>
            <person name="Marchal K."/>
            <person name="Chen J."/>
        </authorList>
    </citation>
    <scope>NUCLEOTIDE SEQUENCE [LARGE SCALE GENOMIC DNA]</scope>
    <source>
        <tissue evidence="2">Leaf</tissue>
    </source>
</reference>
<protein>
    <submittedName>
        <fullName evidence="2">Uncharacterized protein</fullName>
    </submittedName>
</protein>
<gene>
    <name evidence="2" type="ORF">HUJ06_029636</name>
</gene>
<feature type="compositionally biased region" description="Basic and acidic residues" evidence="1">
    <location>
        <begin position="1"/>
        <end position="15"/>
    </location>
</feature>